<proteinExistence type="predicted"/>
<dbReference type="Proteomes" id="UP001596138">
    <property type="component" value="Unassembled WGS sequence"/>
</dbReference>
<keyword evidence="2" id="KW-0732">Signal</keyword>
<feature type="compositionally biased region" description="Pro residues" evidence="1">
    <location>
        <begin position="164"/>
        <end position="178"/>
    </location>
</feature>
<dbReference type="RefSeq" id="WP_386766012.1">
    <property type="nucleotide sequence ID" value="NZ_JBHSTI010000008.1"/>
</dbReference>
<evidence type="ECO:0008006" key="5">
    <source>
        <dbReference type="Google" id="ProtNLM"/>
    </source>
</evidence>
<gene>
    <name evidence="3" type="ORF">ACFQGU_09440</name>
</gene>
<feature type="chain" id="PRO_5046046507" description="DUF4352 domain-containing protein" evidence="2">
    <location>
        <begin position="27"/>
        <end position="198"/>
    </location>
</feature>
<feature type="signal peptide" evidence="2">
    <location>
        <begin position="1"/>
        <end position="26"/>
    </location>
</feature>
<feature type="region of interest" description="Disordered" evidence="1">
    <location>
        <begin position="138"/>
        <end position="198"/>
    </location>
</feature>
<evidence type="ECO:0000256" key="1">
    <source>
        <dbReference type="SAM" id="MobiDB-lite"/>
    </source>
</evidence>
<evidence type="ECO:0000313" key="4">
    <source>
        <dbReference type="Proteomes" id="UP001596138"/>
    </source>
</evidence>
<reference evidence="4" key="1">
    <citation type="journal article" date="2019" name="Int. J. Syst. Evol. Microbiol.">
        <title>The Global Catalogue of Microorganisms (GCM) 10K type strain sequencing project: providing services to taxonomists for standard genome sequencing and annotation.</title>
        <authorList>
            <consortium name="The Broad Institute Genomics Platform"/>
            <consortium name="The Broad Institute Genome Sequencing Center for Infectious Disease"/>
            <person name="Wu L."/>
            <person name="Ma J."/>
        </authorList>
    </citation>
    <scope>NUCLEOTIDE SEQUENCE [LARGE SCALE GENOMIC DNA]</scope>
    <source>
        <strain evidence="4">CGMCC 4.7317</strain>
    </source>
</reference>
<sequence length="198" mass="19231">MRRTALALVTAVTLLAGCGSTVAVSAADPGASVRAGELPVGISLAADPPVCSRAGESQLCQIGVWYLNGTPDDVAIDATTTTFRDGAGARHDGAAGGLAAELAIPAGGRAKVLWSVKLPYGAVPAAVAWAAPDGSVATARLDGSSSPSASPSASPSETATPSASPTPTPTPTATPKPKPTSAQPRPSSTPTQPGGAIG</sequence>
<protein>
    <recommendedName>
        <fullName evidence="5">DUF4352 domain-containing protein</fullName>
    </recommendedName>
</protein>
<evidence type="ECO:0000256" key="2">
    <source>
        <dbReference type="SAM" id="SignalP"/>
    </source>
</evidence>
<organism evidence="3 4">
    <name type="scientific">Longivirga aurantiaca</name>
    <dbReference type="NCBI Taxonomy" id="1837743"/>
    <lineage>
        <taxon>Bacteria</taxon>
        <taxon>Bacillati</taxon>
        <taxon>Actinomycetota</taxon>
        <taxon>Actinomycetes</taxon>
        <taxon>Sporichthyales</taxon>
        <taxon>Sporichthyaceae</taxon>
        <taxon>Longivirga</taxon>
    </lineage>
</organism>
<keyword evidence="4" id="KW-1185">Reference proteome</keyword>
<feature type="compositionally biased region" description="Low complexity" evidence="1">
    <location>
        <begin position="144"/>
        <end position="163"/>
    </location>
</feature>
<dbReference type="EMBL" id="JBHSTI010000008">
    <property type="protein sequence ID" value="MFC6238102.1"/>
    <property type="molecule type" value="Genomic_DNA"/>
</dbReference>
<comment type="caution">
    <text evidence="3">The sequence shown here is derived from an EMBL/GenBank/DDBJ whole genome shotgun (WGS) entry which is preliminary data.</text>
</comment>
<dbReference type="PROSITE" id="PS51257">
    <property type="entry name" value="PROKAR_LIPOPROTEIN"/>
    <property type="match status" value="1"/>
</dbReference>
<accession>A0ABW1T2M4</accession>
<feature type="compositionally biased region" description="Polar residues" evidence="1">
    <location>
        <begin position="183"/>
        <end position="192"/>
    </location>
</feature>
<evidence type="ECO:0000313" key="3">
    <source>
        <dbReference type="EMBL" id="MFC6238102.1"/>
    </source>
</evidence>
<name>A0ABW1T2M4_9ACTN</name>